<evidence type="ECO:0000313" key="2">
    <source>
        <dbReference type="Proteomes" id="UP001589607"/>
    </source>
</evidence>
<organism evidence="1 2">
    <name type="scientific">Flavobacterium jumunjinense</name>
    <dbReference type="NCBI Taxonomy" id="998845"/>
    <lineage>
        <taxon>Bacteria</taxon>
        <taxon>Pseudomonadati</taxon>
        <taxon>Bacteroidota</taxon>
        <taxon>Flavobacteriia</taxon>
        <taxon>Flavobacteriales</taxon>
        <taxon>Flavobacteriaceae</taxon>
        <taxon>Flavobacterium</taxon>
    </lineage>
</organism>
<sequence length="151" mass="17811">MIDNDYILRKLFDLYDRKNEFLLSNKEIKLFYSIKQRTRLIEGTKSRMQSSLETRLIGNYKMAKLNLNGLEDCQTDKVICFVLFSESQILYVYTCYNMEKIIFSIVRDCAPMSTVIISEYKIWLKGIFENKVEIPPVMLNPSSSNFPDFKN</sequence>
<comment type="caution">
    <text evidence="1">The sequence shown here is derived from an EMBL/GenBank/DDBJ whole genome shotgun (WGS) entry which is preliminary data.</text>
</comment>
<proteinExistence type="predicted"/>
<name>A0ABV5GJ16_9FLAO</name>
<evidence type="ECO:0000313" key="1">
    <source>
        <dbReference type="EMBL" id="MFB9095367.1"/>
    </source>
</evidence>
<accession>A0ABV5GJ16</accession>
<protein>
    <submittedName>
        <fullName evidence="1">Uncharacterized protein</fullName>
    </submittedName>
</protein>
<gene>
    <name evidence="1" type="ORF">ACFFVF_02475</name>
</gene>
<dbReference type="Proteomes" id="UP001589607">
    <property type="component" value="Unassembled WGS sequence"/>
</dbReference>
<dbReference type="EMBL" id="JBHMEY010000006">
    <property type="protein sequence ID" value="MFB9095367.1"/>
    <property type="molecule type" value="Genomic_DNA"/>
</dbReference>
<dbReference type="RefSeq" id="WP_236456935.1">
    <property type="nucleotide sequence ID" value="NZ_CBCSGE010000010.1"/>
</dbReference>
<reference evidence="1 2" key="1">
    <citation type="submission" date="2024-09" db="EMBL/GenBank/DDBJ databases">
        <authorList>
            <person name="Sun Q."/>
            <person name="Mori K."/>
        </authorList>
    </citation>
    <scope>NUCLEOTIDE SEQUENCE [LARGE SCALE GENOMIC DNA]</scope>
    <source>
        <strain evidence="1 2">CECT 7955</strain>
    </source>
</reference>
<keyword evidence="2" id="KW-1185">Reference proteome</keyword>